<evidence type="ECO:0000313" key="1">
    <source>
        <dbReference type="EMBL" id="RUS16667.1"/>
    </source>
</evidence>
<name>A0A433PGL2_9FUNG</name>
<proteinExistence type="predicted"/>
<reference evidence="1 2" key="1">
    <citation type="journal article" date="2018" name="New Phytol.">
        <title>Phylogenomics of Endogonaceae and evolution of mycorrhizas within Mucoromycota.</title>
        <authorList>
            <person name="Chang Y."/>
            <person name="Desiro A."/>
            <person name="Na H."/>
            <person name="Sandor L."/>
            <person name="Lipzen A."/>
            <person name="Clum A."/>
            <person name="Barry K."/>
            <person name="Grigoriev I.V."/>
            <person name="Martin F.M."/>
            <person name="Stajich J.E."/>
            <person name="Smith M.E."/>
            <person name="Bonito G."/>
            <person name="Spatafora J.W."/>
        </authorList>
    </citation>
    <scope>NUCLEOTIDE SEQUENCE [LARGE SCALE GENOMIC DNA]</scope>
    <source>
        <strain evidence="1 2">AD002</strain>
    </source>
</reference>
<dbReference type="Proteomes" id="UP000274822">
    <property type="component" value="Unassembled WGS sequence"/>
</dbReference>
<keyword evidence="2" id="KW-1185">Reference proteome</keyword>
<accession>A0A433PGL2</accession>
<dbReference type="AlphaFoldDB" id="A0A433PGL2"/>
<protein>
    <submittedName>
        <fullName evidence="1">Uncharacterized protein</fullName>
    </submittedName>
</protein>
<evidence type="ECO:0000313" key="2">
    <source>
        <dbReference type="Proteomes" id="UP000274822"/>
    </source>
</evidence>
<dbReference type="EMBL" id="RBNJ01023957">
    <property type="protein sequence ID" value="RUS16667.1"/>
    <property type="molecule type" value="Genomic_DNA"/>
</dbReference>
<gene>
    <name evidence="1" type="ORF">BC938DRAFT_476506</name>
</gene>
<comment type="caution">
    <text evidence="1">The sequence shown here is derived from an EMBL/GenBank/DDBJ whole genome shotgun (WGS) entry which is preliminary data.</text>
</comment>
<organism evidence="1 2">
    <name type="scientific">Jimgerdemannia flammicorona</name>
    <dbReference type="NCBI Taxonomy" id="994334"/>
    <lineage>
        <taxon>Eukaryota</taxon>
        <taxon>Fungi</taxon>
        <taxon>Fungi incertae sedis</taxon>
        <taxon>Mucoromycota</taxon>
        <taxon>Mucoromycotina</taxon>
        <taxon>Endogonomycetes</taxon>
        <taxon>Endogonales</taxon>
        <taxon>Endogonaceae</taxon>
        <taxon>Jimgerdemannia</taxon>
    </lineage>
</organism>
<sequence length="84" mass="10167">MIQYSIFRRSLRRQAGGEVVTIDLAPLSKFMARHQGQTLKIVDRQDWIDTRDPQRLYRHFYRHFEMARYLGQNSKRGWIDTPQN</sequence>